<keyword evidence="2" id="KW-1185">Reference proteome</keyword>
<name>A0ABX8Y0T8_9ACTN</name>
<proteinExistence type="predicted"/>
<evidence type="ECO:0000313" key="1">
    <source>
        <dbReference type="EMBL" id="QYX81523.1"/>
    </source>
</evidence>
<dbReference type="RefSeq" id="WP_220650112.1">
    <property type="nucleotide sequence ID" value="NZ_CP080647.1"/>
</dbReference>
<protein>
    <submittedName>
        <fullName evidence="1">Uncharacterized protein</fullName>
    </submittedName>
</protein>
<dbReference type="Proteomes" id="UP000827138">
    <property type="component" value="Chromosome"/>
</dbReference>
<sequence length="55" mass="5833">MTSDSNSIIGFYGPEGVTPVYVDFGSPSRVLMQATALGDAIAELRIDKLDKSAAR</sequence>
<reference evidence="1 2" key="1">
    <citation type="submission" date="2021-08" db="EMBL/GenBank/DDBJ databases">
        <authorList>
            <person name="Ping M."/>
        </authorList>
    </citation>
    <scope>NUCLEOTIDE SEQUENCE [LARGE SCALE GENOMIC DNA]</scope>
    <source>
        <strain evidence="1 2">MG28</strain>
    </source>
</reference>
<organism evidence="1 2">
    <name type="scientific">Streptomyces akebiae</name>
    <dbReference type="NCBI Taxonomy" id="2865673"/>
    <lineage>
        <taxon>Bacteria</taxon>
        <taxon>Bacillati</taxon>
        <taxon>Actinomycetota</taxon>
        <taxon>Actinomycetes</taxon>
        <taxon>Kitasatosporales</taxon>
        <taxon>Streptomycetaceae</taxon>
        <taxon>Streptomyces</taxon>
    </lineage>
</organism>
<evidence type="ECO:0000313" key="2">
    <source>
        <dbReference type="Proteomes" id="UP000827138"/>
    </source>
</evidence>
<accession>A0ABX8Y0T8</accession>
<dbReference type="EMBL" id="CP080647">
    <property type="protein sequence ID" value="QYX81523.1"/>
    <property type="molecule type" value="Genomic_DNA"/>
</dbReference>
<gene>
    <name evidence="1" type="ORF">K1J60_37630</name>
</gene>